<protein>
    <submittedName>
        <fullName evidence="2">Putative TOB3</fullName>
    </submittedName>
</protein>
<evidence type="ECO:0000259" key="1">
    <source>
        <dbReference type="SMART" id="SM00382"/>
    </source>
</evidence>
<dbReference type="PANTHER" id="PTHR46411:SF3">
    <property type="entry name" value="AAA+ ATPASE DOMAIN-CONTAINING PROTEIN"/>
    <property type="match status" value="1"/>
</dbReference>
<name>A0A1W2TFN3_ROSNE</name>
<dbReference type="InterPro" id="IPR054289">
    <property type="entry name" value="DUF7025"/>
</dbReference>
<dbReference type="EMBL" id="DF977469">
    <property type="protein sequence ID" value="GAP86880.2"/>
    <property type="molecule type" value="Genomic_DNA"/>
</dbReference>
<dbReference type="SUPFAM" id="SSF52540">
    <property type="entry name" value="P-loop containing nucleoside triphosphate hydrolases"/>
    <property type="match status" value="1"/>
</dbReference>
<accession>A0A1W2TFN3</accession>
<dbReference type="Pfam" id="PF00004">
    <property type="entry name" value="AAA"/>
    <property type="match status" value="1"/>
</dbReference>
<dbReference type="STRING" id="77044.A0A1W2TFN3"/>
<dbReference type="CDD" id="cd19481">
    <property type="entry name" value="RecA-like_protease"/>
    <property type="match status" value="1"/>
</dbReference>
<dbReference type="GO" id="GO:0016887">
    <property type="term" value="F:ATP hydrolysis activity"/>
    <property type="evidence" value="ECO:0007669"/>
    <property type="project" value="InterPro"/>
</dbReference>
<dbReference type="Gene3D" id="3.40.50.300">
    <property type="entry name" value="P-loop containing nucleotide triphosphate hydrolases"/>
    <property type="match status" value="1"/>
</dbReference>
<dbReference type="OMA" id="LQYATTW"/>
<dbReference type="SMART" id="SM00382">
    <property type="entry name" value="AAA"/>
    <property type="match status" value="1"/>
</dbReference>
<sequence length="676" mass="75897">MTQNDSSPPPPPPVGSKCEFKAYHETVKDGIPKSEHVLEPFAEHADLSDDGAYALVIKRSYQQEKPKKTSLTVNSSHILQAFHDVIRSYEPVSSDFTSSLTLQSPFSMLVHYWDKLDKYRQALTHAPPREHLDLLFEFMDRELRADRDEALKMIQKGQITFKNAWVIYPPGEVLYREFMGEPWLLVCNRVVYEENPDDGPYLEIHAVYTDHDGIIVGDVPQAIQLSQRSTFPQDDPVNITDLQIYPRKFVQRGDSLERHVRERGEKFLALKDKSTVKYSGPAEWHKSPPEEYYDISGCKYCGVWLPYTETGRVILDRKTFREERRMGHIGAKFADPKPWLCPPYTIGYSLGRKQWVHVLVDHIQSPGWIPNTWDRLVLPDKEKTLLRSLVSSHKYSDNPRDQSQQKGKGLVILLHGTPGSGKTLTAEVAAEASKKALVATSMGELNQASSFLSGSFVFGKKLKKVLQYATIWEAVVLLDEADVFLEARTDNNSERNALVATFLKELEYFSGIVFLTTNRVSSFDKAMKSRVHLALGYTPPTADVRRQIWRRYLSAVPAGQSVVDIDGNVNGNVNGKGDVDVNGKSDVDVNGNDGVNVAGKDRQENGNSSVTVLDKLATAAELNGREIAYIVTTACTMARFERKPLALGHLETVLEVRRTFDENLNGVRQGIVGGAS</sequence>
<dbReference type="AlphaFoldDB" id="A0A1W2TFN3"/>
<gene>
    <name evidence="2" type="ORF">SAMD00023353_2400200</name>
</gene>
<keyword evidence="3" id="KW-1185">Reference proteome</keyword>
<dbReference type="PANTHER" id="PTHR46411">
    <property type="entry name" value="FAMILY ATPASE, PUTATIVE-RELATED"/>
    <property type="match status" value="1"/>
</dbReference>
<organism evidence="2">
    <name type="scientific">Rosellinia necatrix</name>
    <name type="common">White root-rot fungus</name>
    <dbReference type="NCBI Taxonomy" id="77044"/>
    <lineage>
        <taxon>Eukaryota</taxon>
        <taxon>Fungi</taxon>
        <taxon>Dikarya</taxon>
        <taxon>Ascomycota</taxon>
        <taxon>Pezizomycotina</taxon>
        <taxon>Sordariomycetes</taxon>
        <taxon>Xylariomycetidae</taxon>
        <taxon>Xylariales</taxon>
        <taxon>Xylariaceae</taxon>
        <taxon>Rosellinia</taxon>
    </lineage>
</organism>
<proteinExistence type="predicted"/>
<dbReference type="InterPro" id="IPR003959">
    <property type="entry name" value="ATPase_AAA_core"/>
</dbReference>
<dbReference type="OrthoDB" id="10042665at2759"/>
<reference evidence="2" key="1">
    <citation type="submission" date="2016-03" db="EMBL/GenBank/DDBJ databases">
        <title>Draft genome sequence of Rosellinia necatrix.</title>
        <authorList>
            <person name="Kanematsu S."/>
        </authorList>
    </citation>
    <scope>NUCLEOTIDE SEQUENCE [LARGE SCALE GENOMIC DNA]</scope>
    <source>
        <strain evidence="2">W97</strain>
    </source>
</reference>
<dbReference type="Pfam" id="PF22942">
    <property type="entry name" value="DUF7025"/>
    <property type="match status" value="1"/>
</dbReference>
<dbReference type="InterPro" id="IPR027417">
    <property type="entry name" value="P-loop_NTPase"/>
</dbReference>
<evidence type="ECO:0000313" key="2">
    <source>
        <dbReference type="EMBL" id="GAP86880.2"/>
    </source>
</evidence>
<dbReference type="Proteomes" id="UP000054516">
    <property type="component" value="Unassembled WGS sequence"/>
</dbReference>
<dbReference type="GO" id="GO:0005524">
    <property type="term" value="F:ATP binding"/>
    <property type="evidence" value="ECO:0007669"/>
    <property type="project" value="InterPro"/>
</dbReference>
<evidence type="ECO:0000313" key="3">
    <source>
        <dbReference type="Proteomes" id="UP000054516"/>
    </source>
</evidence>
<dbReference type="InterPro" id="IPR003593">
    <property type="entry name" value="AAA+_ATPase"/>
</dbReference>
<feature type="domain" description="AAA+ ATPase" evidence="1">
    <location>
        <begin position="408"/>
        <end position="541"/>
    </location>
</feature>